<evidence type="ECO:0000259" key="3">
    <source>
        <dbReference type="Pfam" id="PF01471"/>
    </source>
</evidence>
<dbReference type="Proteomes" id="UP001501532">
    <property type="component" value="Unassembled WGS sequence"/>
</dbReference>
<proteinExistence type="predicted"/>
<feature type="compositionally biased region" description="Low complexity" evidence="1">
    <location>
        <begin position="141"/>
        <end position="151"/>
    </location>
</feature>
<dbReference type="Pfam" id="PF01471">
    <property type="entry name" value="PG_binding_1"/>
    <property type="match status" value="1"/>
</dbReference>
<keyword evidence="2" id="KW-0812">Transmembrane</keyword>
<dbReference type="InterPro" id="IPR036366">
    <property type="entry name" value="PGBDSf"/>
</dbReference>
<feature type="compositionally biased region" description="Low complexity" evidence="1">
    <location>
        <begin position="242"/>
        <end position="280"/>
    </location>
</feature>
<dbReference type="RefSeq" id="WP_234512914.1">
    <property type="nucleotide sequence ID" value="NZ_BAAAUF010000074.1"/>
</dbReference>
<feature type="region of interest" description="Disordered" evidence="1">
    <location>
        <begin position="189"/>
        <end position="299"/>
    </location>
</feature>
<dbReference type="InterPro" id="IPR002477">
    <property type="entry name" value="Peptidoglycan-bd-like"/>
</dbReference>
<evidence type="ECO:0000256" key="1">
    <source>
        <dbReference type="SAM" id="MobiDB-lite"/>
    </source>
</evidence>
<feature type="region of interest" description="Disordered" evidence="1">
    <location>
        <begin position="59"/>
        <end position="168"/>
    </location>
</feature>
<feature type="region of interest" description="Disordered" evidence="1">
    <location>
        <begin position="338"/>
        <end position="360"/>
    </location>
</feature>
<keyword evidence="5" id="KW-1185">Reference proteome</keyword>
<sequence length="360" mass="36050">MSGTNGRACPECAAPRRPNGTPSCACNQRASDALRDARTAEAAAAEDFDPLRIRPYVELESAAREDTGASTPDGTLRRPAAPARDGGSGTAPEAPDRATATEAGGTAPAAPGGADATLRLDAVPGATGGADETVQLGVVRGPAPGAAPDAPLDSEPPEGEPPRRRRRAVLPAAGGAVVAVAAAAGFAGGLFSYHPPQRDTALPDAVRASVPDGSSPGGTSAPASTTSAPAPATDTTPPPSTSPSSSAAPSSASASPSVSPTPSRTTTAQATPSASPSPDSGSRRSRAQVLRRGDEGPEVEELQLRLRELNLYVGPADGVYDGQVENSVRTYQLARGVTEDDPGVYGPATRAQLESETSEP</sequence>
<organism evidence="4 5">
    <name type="scientific">Streptomyces glomeratus</name>
    <dbReference type="NCBI Taxonomy" id="284452"/>
    <lineage>
        <taxon>Bacteria</taxon>
        <taxon>Bacillati</taxon>
        <taxon>Actinomycetota</taxon>
        <taxon>Actinomycetes</taxon>
        <taxon>Kitasatosporales</taxon>
        <taxon>Streptomycetaceae</taxon>
        <taxon>Streptomyces</taxon>
    </lineage>
</organism>
<feature type="transmembrane region" description="Helical" evidence="2">
    <location>
        <begin position="168"/>
        <end position="193"/>
    </location>
</feature>
<dbReference type="EMBL" id="BAAAUF010000074">
    <property type="protein sequence ID" value="GAA3072249.1"/>
    <property type="molecule type" value="Genomic_DNA"/>
</dbReference>
<dbReference type="InterPro" id="IPR036365">
    <property type="entry name" value="PGBD-like_sf"/>
</dbReference>
<keyword evidence="2" id="KW-0472">Membrane</keyword>
<gene>
    <name evidence="4" type="ORF">GCM10010448_63860</name>
</gene>
<evidence type="ECO:0000313" key="4">
    <source>
        <dbReference type="EMBL" id="GAA3072249.1"/>
    </source>
</evidence>
<dbReference type="SUPFAM" id="SSF47090">
    <property type="entry name" value="PGBD-like"/>
    <property type="match status" value="1"/>
</dbReference>
<protein>
    <recommendedName>
        <fullName evidence="3">Peptidoglycan binding-like domain-containing protein</fullName>
    </recommendedName>
</protein>
<evidence type="ECO:0000313" key="5">
    <source>
        <dbReference type="Proteomes" id="UP001501532"/>
    </source>
</evidence>
<evidence type="ECO:0000256" key="2">
    <source>
        <dbReference type="SAM" id="Phobius"/>
    </source>
</evidence>
<name>A0ABP6M1M3_9ACTN</name>
<accession>A0ABP6M1M3</accession>
<feature type="compositionally biased region" description="Low complexity" evidence="1">
    <location>
        <begin position="98"/>
        <end position="117"/>
    </location>
</feature>
<dbReference type="Gene3D" id="1.10.101.10">
    <property type="entry name" value="PGBD-like superfamily/PGBD"/>
    <property type="match status" value="1"/>
</dbReference>
<feature type="domain" description="Peptidoglycan binding-like" evidence="3">
    <location>
        <begin position="296"/>
        <end position="353"/>
    </location>
</feature>
<feature type="compositionally biased region" description="Low complexity" evidence="1">
    <location>
        <begin position="211"/>
        <end position="235"/>
    </location>
</feature>
<comment type="caution">
    <text evidence="4">The sequence shown here is derived from an EMBL/GenBank/DDBJ whole genome shotgun (WGS) entry which is preliminary data.</text>
</comment>
<feature type="region of interest" description="Disordered" evidence="1">
    <location>
        <begin position="1"/>
        <end position="25"/>
    </location>
</feature>
<reference evidence="5" key="1">
    <citation type="journal article" date="2019" name="Int. J. Syst. Evol. Microbiol.">
        <title>The Global Catalogue of Microorganisms (GCM) 10K type strain sequencing project: providing services to taxonomists for standard genome sequencing and annotation.</title>
        <authorList>
            <consortium name="The Broad Institute Genomics Platform"/>
            <consortium name="The Broad Institute Genome Sequencing Center for Infectious Disease"/>
            <person name="Wu L."/>
            <person name="Ma J."/>
        </authorList>
    </citation>
    <scope>NUCLEOTIDE SEQUENCE [LARGE SCALE GENOMIC DNA]</scope>
    <source>
        <strain evidence="5">JCM 9091</strain>
    </source>
</reference>
<keyword evidence="2" id="KW-1133">Transmembrane helix</keyword>